<feature type="compositionally biased region" description="Polar residues" evidence="7">
    <location>
        <begin position="601"/>
        <end position="612"/>
    </location>
</feature>
<dbReference type="AlphaFoldDB" id="A0A1E4TM59"/>
<feature type="domain" description="Amino acid permease/ SLC12A" evidence="9">
    <location>
        <begin position="10"/>
        <end position="486"/>
    </location>
</feature>
<evidence type="ECO:0000259" key="9">
    <source>
        <dbReference type="Pfam" id="PF00324"/>
    </source>
</evidence>
<keyword evidence="3" id="KW-0813">Transport</keyword>
<name>A0A1E4TM59_9ASCO</name>
<keyword evidence="6 8" id="KW-0472">Membrane</keyword>
<dbReference type="Proteomes" id="UP000095023">
    <property type="component" value="Unassembled WGS sequence"/>
</dbReference>
<feature type="transmembrane region" description="Helical" evidence="8">
    <location>
        <begin position="6"/>
        <end position="25"/>
    </location>
</feature>
<protein>
    <recommendedName>
        <fullName evidence="9">Amino acid permease/ SLC12A domain-containing protein</fullName>
    </recommendedName>
</protein>
<keyword evidence="5 8" id="KW-1133">Transmembrane helix</keyword>
<evidence type="ECO:0000256" key="3">
    <source>
        <dbReference type="ARBA" id="ARBA00022448"/>
    </source>
</evidence>
<dbReference type="EMBL" id="KV453841">
    <property type="protein sequence ID" value="ODV92819.1"/>
    <property type="molecule type" value="Genomic_DNA"/>
</dbReference>
<feature type="transmembrane region" description="Helical" evidence="8">
    <location>
        <begin position="226"/>
        <end position="247"/>
    </location>
</feature>
<dbReference type="GO" id="GO:0055064">
    <property type="term" value="P:chloride ion homeostasis"/>
    <property type="evidence" value="ECO:0007669"/>
    <property type="project" value="TreeGrafter"/>
</dbReference>
<dbReference type="GO" id="GO:0034486">
    <property type="term" value="P:vacuolar transmembrane transport"/>
    <property type="evidence" value="ECO:0007669"/>
    <property type="project" value="TreeGrafter"/>
</dbReference>
<feature type="transmembrane region" description="Helical" evidence="8">
    <location>
        <begin position="89"/>
        <end position="112"/>
    </location>
</feature>
<keyword evidence="4 8" id="KW-0812">Transmembrane</keyword>
<feature type="transmembrane region" description="Helical" evidence="8">
    <location>
        <begin position="37"/>
        <end position="60"/>
    </location>
</feature>
<dbReference type="FunFam" id="1.20.1740.10:FF:000013">
    <property type="entry name" value="Solute carrier family 12 member"/>
    <property type="match status" value="1"/>
</dbReference>
<dbReference type="InterPro" id="IPR004841">
    <property type="entry name" value="AA-permease/SLC12A_dom"/>
</dbReference>
<sequence>MAKLGTFAGVFIPTTLNVLSILLYLRYGFMLGQLGVVGMIGTLCVSYAVNLLTTLSISAISTNGTVRGGGTYYMISRSLGPEFGGSIGIVFYLGQVFNAAMNIAGFCEPLMFNFNSNNARMKPILPEGRWWEFAYSSILLLICTTLSAVGSNVFSNAGYILFCILAISVLSIMVSAVFRSSFYIPGTDLFYTGLNWSTFKENFLPNFTSGAAGSDIAPHKENFRHLFGIFFPSTAGIFAGASMSGQLKDPSRSIPKGTLWGLLTTFVVYFLVIIFMGASIPRQILYEDVQVLQTVALSKTIILLGELSTSLFSAIVGIVGAANVLAAVSKDRLLGDNGYFAKENASGPFRAIIMSFVICQITLFFDINQIAGLITMSFLLTFLITNLACFLLKISSAPNFRPLFRWFNWETAFAGAIASFVAMYICDGATATAAFGLEMFLFFLIHMFSPPKPWGDVSQTLIYHQVRKYLLRLRQDHVKFWRPQILLFVDEPRTCWNLILFCNALKKGSLYVLGHAVIIKREETDSDEWYKEINFQRNCWTKLRDLSKIKAFIQVLPAPSLVWGVRDIALSSGLGGMKPNIAILGFFETRNQYLRKKSHHTTFSQSDNSDSMATGTAATAATAKSNSSKDTILDVSPLPTDYCRTENPAKVTEWVEIIESLLKMRLDIAIAKGFPNLEIPRPVKKFPWSRDTNLHGTDLQKKYIDLWPIQMSAQVFDPTREMNVMTTNFDTYSLILQMGQILHSVHAWNRAYKLRVIVFVEFREDVVDESTRIKELLRSLRIRAHVIVLCLSELGLNSYNCIVRGAKDASGKIDRILSDVQWWKDCKIYREKAKRDTQSRNSDGFIKSSVAVSRQRSIQSQLQRPSHIMRRKSILNSQVAAGSLQIQTQMLPNADLIDSSADEDEDDEFTDEDYYNHNFDKTDADSIASDVDSRAASDSDFVPQENIKSKRDIFRIFRNRVMSVSESEYHDEVPPITISRATGKHTSTRPSRSGSRVSLTNSRRSMPMFSSDTIPTTTVNADCEDGVNPTISFSQTVSRHQSNENIKDGEAGIKSEQSSLLSKNESVTETAQYQATKTTSEDVLLGTHSRSSSKHRPAEKSKYYGITFNEVPAIAQHIILNEAMHSLSDDTAVIFSTLPLPLPGTGRRSDDSLAYVSELSVLCDQLPPILLMHSQSVTVTAAL</sequence>
<dbReference type="GO" id="GO:0006884">
    <property type="term" value="P:cell volume homeostasis"/>
    <property type="evidence" value="ECO:0007669"/>
    <property type="project" value="TreeGrafter"/>
</dbReference>
<comment type="similarity">
    <text evidence="2">Belongs to the SLC12A transporter family.</text>
</comment>
<evidence type="ECO:0000256" key="6">
    <source>
        <dbReference type="ARBA" id="ARBA00023136"/>
    </source>
</evidence>
<reference evidence="11" key="1">
    <citation type="submission" date="2016-02" db="EMBL/GenBank/DDBJ databases">
        <title>Comparative genomics of biotechnologically important yeasts.</title>
        <authorList>
            <consortium name="DOE Joint Genome Institute"/>
            <person name="Riley R."/>
            <person name="Haridas S."/>
            <person name="Wolfe K.H."/>
            <person name="Lopes M.R."/>
            <person name="Hittinger C.T."/>
            <person name="Goker M."/>
            <person name="Salamov A."/>
            <person name="Wisecaver J."/>
            <person name="Long T.M."/>
            <person name="Aerts A.L."/>
            <person name="Barry K."/>
            <person name="Choi C."/>
            <person name="Clum A."/>
            <person name="Coughlan A.Y."/>
            <person name="Deshpande S."/>
            <person name="Douglass A.P."/>
            <person name="Hanson S.J."/>
            <person name="Klenk H.-P."/>
            <person name="Labutti K."/>
            <person name="Lapidus A."/>
            <person name="Lindquist E."/>
            <person name="Lipzen A."/>
            <person name="Meier-Kolthoff J.P."/>
            <person name="Ohm R.A."/>
            <person name="Otillar R.P."/>
            <person name="Pangilinan J."/>
            <person name="Peng Y."/>
            <person name="Rokas A."/>
            <person name="Rosa C.A."/>
            <person name="Scheuner C."/>
            <person name="Sibirny A.A."/>
            <person name="Slot J.C."/>
            <person name="Stielow J.B."/>
            <person name="Sun H."/>
            <person name="Kurtzman C.P."/>
            <person name="Blackwell M."/>
            <person name="Jeffries T.W."/>
            <person name="Grigoriev I.V."/>
        </authorList>
    </citation>
    <scope>NUCLEOTIDE SEQUENCE [LARGE SCALE GENOMIC DNA]</scope>
    <source>
        <strain evidence="11">NRRL Y-17796</strain>
    </source>
</reference>
<evidence type="ECO:0000256" key="8">
    <source>
        <dbReference type="SAM" id="Phobius"/>
    </source>
</evidence>
<dbReference type="GO" id="GO:0015379">
    <property type="term" value="F:potassium:chloride symporter activity"/>
    <property type="evidence" value="ECO:0007669"/>
    <property type="project" value="TreeGrafter"/>
</dbReference>
<comment type="subcellular location">
    <subcellularLocation>
        <location evidence="1">Membrane</location>
        <topology evidence="1">Multi-pass membrane protein</topology>
    </subcellularLocation>
</comment>
<dbReference type="PANTHER" id="PTHR11827:SF72">
    <property type="entry name" value="GH08340P"/>
    <property type="match status" value="1"/>
</dbReference>
<feature type="region of interest" description="Disordered" evidence="7">
    <location>
        <begin position="1034"/>
        <end position="1099"/>
    </location>
</feature>
<gene>
    <name evidence="10" type="ORF">CANCADRAFT_30856</name>
</gene>
<dbReference type="GO" id="GO:0055075">
    <property type="term" value="P:potassium ion homeostasis"/>
    <property type="evidence" value="ECO:0007669"/>
    <property type="project" value="TreeGrafter"/>
</dbReference>
<evidence type="ECO:0000256" key="2">
    <source>
        <dbReference type="ARBA" id="ARBA00010593"/>
    </source>
</evidence>
<feature type="region of interest" description="Disordered" evidence="7">
    <location>
        <begin position="598"/>
        <end position="622"/>
    </location>
</feature>
<feature type="transmembrane region" description="Helical" evidence="8">
    <location>
        <begin position="157"/>
        <end position="178"/>
    </location>
</feature>
<evidence type="ECO:0000313" key="11">
    <source>
        <dbReference type="Proteomes" id="UP000095023"/>
    </source>
</evidence>
<dbReference type="Pfam" id="PF00324">
    <property type="entry name" value="AA_permease"/>
    <property type="match status" value="1"/>
</dbReference>
<evidence type="ECO:0000256" key="7">
    <source>
        <dbReference type="SAM" id="MobiDB-lite"/>
    </source>
</evidence>
<evidence type="ECO:0000256" key="5">
    <source>
        <dbReference type="ARBA" id="ARBA00022989"/>
    </source>
</evidence>
<feature type="transmembrane region" description="Helical" evidence="8">
    <location>
        <begin position="259"/>
        <end position="280"/>
    </location>
</feature>
<dbReference type="InterPro" id="IPR004842">
    <property type="entry name" value="SLC12A_fam"/>
</dbReference>
<feature type="transmembrane region" description="Helical" evidence="8">
    <location>
        <begin position="406"/>
        <end position="425"/>
    </location>
</feature>
<accession>A0A1E4TM59</accession>
<feature type="compositionally biased region" description="Low complexity" evidence="7">
    <location>
        <begin position="613"/>
        <end position="622"/>
    </location>
</feature>
<dbReference type="GO" id="GO:0005774">
    <property type="term" value="C:vacuolar membrane"/>
    <property type="evidence" value="ECO:0007669"/>
    <property type="project" value="TreeGrafter"/>
</dbReference>
<keyword evidence="11" id="KW-1185">Reference proteome</keyword>
<evidence type="ECO:0000313" key="10">
    <source>
        <dbReference type="EMBL" id="ODV92819.1"/>
    </source>
</evidence>
<feature type="compositionally biased region" description="Polar residues" evidence="7">
    <location>
        <begin position="988"/>
        <end position="1014"/>
    </location>
</feature>
<feature type="region of interest" description="Disordered" evidence="7">
    <location>
        <begin position="980"/>
        <end position="1014"/>
    </location>
</feature>
<feature type="transmembrane region" description="Helical" evidence="8">
    <location>
        <begin position="372"/>
        <end position="394"/>
    </location>
</feature>
<dbReference type="Gene3D" id="1.20.1740.10">
    <property type="entry name" value="Amino acid/polyamine transporter I"/>
    <property type="match status" value="1"/>
</dbReference>
<dbReference type="OrthoDB" id="2020542at2759"/>
<organism evidence="10 11">
    <name type="scientific">Tortispora caseinolytica NRRL Y-17796</name>
    <dbReference type="NCBI Taxonomy" id="767744"/>
    <lineage>
        <taxon>Eukaryota</taxon>
        <taxon>Fungi</taxon>
        <taxon>Dikarya</taxon>
        <taxon>Ascomycota</taxon>
        <taxon>Saccharomycotina</taxon>
        <taxon>Trigonopsidomycetes</taxon>
        <taxon>Trigonopsidales</taxon>
        <taxon>Trigonopsidaceae</taxon>
        <taxon>Tortispora</taxon>
    </lineage>
</organism>
<evidence type="ECO:0000256" key="1">
    <source>
        <dbReference type="ARBA" id="ARBA00004141"/>
    </source>
</evidence>
<feature type="compositionally biased region" description="Basic and acidic residues" evidence="7">
    <location>
        <begin position="1041"/>
        <end position="1053"/>
    </location>
</feature>
<feature type="compositionally biased region" description="Polar residues" evidence="7">
    <location>
        <begin position="1055"/>
        <end position="1078"/>
    </location>
</feature>
<feature type="transmembrane region" description="Helical" evidence="8">
    <location>
        <begin position="348"/>
        <end position="365"/>
    </location>
</feature>
<evidence type="ECO:0000256" key="4">
    <source>
        <dbReference type="ARBA" id="ARBA00022692"/>
    </source>
</evidence>
<proteinExistence type="inferred from homology"/>
<feature type="transmembrane region" description="Helical" evidence="8">
    <location>
        <begin position="133"/>
        <end position="151"/>
    </location>
</feature>
<dbReference type="PANTHER" id="PTHR11827">
    <property type="entry name" value="SOLUTE CARRIER FAMILY 12, CATION COTRANSPORTERS"/>
    <property type="match status" value="1"/>
</dbReference>
<feature type="transmembrane region" description="Helical" evidence="8">
    <location>
        <begin position="301"/>
        <end position="328"/>
    </location>
</feature>